<dbReference type="GO" id="GO:0005524">
    <property type="term" value="F:ATP binding"/>
    <property type="evidence" value="ECO:0007669"/>
    <property type="project" value="UniProtKB-KW"/>
</dbReference>
<organism evidence="8 9">
    <name type="scientific">Hanamia caeni</name>
    <dbReference type="NCBI Taxonomy" id="2294116"/>
    <lineage>
        <taxon>Bacteria</taxon>
        <taxon>Pseudomonadati</taxon>
        <taxon>Bacteroidota</taxon>
        <taxon>Chitinophagia</taxon>
        <taxon>Chitinophagales</taxon>
        <taxon>Chitinophagaceae</taxon>
        <taxon>Hanamia</taxon>
    </lineage>
</organism>
<gene>
    <name evidence="8" type="ORF">EFY79_12770</name>
</gene>
<evidence type="ECO:0000259" key="6">
    <source>
        <dbReference type="PROSITE" id="PS51192"/>
    </source>
</evidence>
<keyword evidence="2" id="KW-0378">Hydrolase</keyword>
<dbReference type="InterPro" id="IPR044742">
    <property type="entry name" value="DEAD/DEAH_RhlB"/>
</dbReference>
<dbReference type="InterPro" id="IPR005580">
    <property type="entry name" value="DbpA/CsdA_RNA-bd_dom"/>
</dbReference>
<evidence type="ECO:0000256" key="4">
    <source>
        <dbReference type="ARBA" id="ARBA00022840"/>
    </source>
</evidence>
<evidence type="ECO:0000256" key="1">
    <source>
        <dbReference type="ARBA" id="ARBA00022741"/>
    </source>
</evidence>
<dbReference type="Proteomes" id="UP000267223">
    <property type="component" value="Unassembled WGS sequence"/>
</dbReference>
<dbReference type="PANTHER" id="PTHR47959">
    <property type="entry name" value="ATP-DEPENDENT RNA HELICASE RHLE-RELATED"/>
    <property type="match status" value="1"/>
</dbReference>
<dbReference type="InterPro" id="IPR014001">
    <property type="entry name" value="Helicase_ATP-bd"/>
</dbReference>
<dbReference type="Gene3D" id="3.30.70.330">
    <property type="match status" value="1"/>
</dbReference>
<dbReference type="InterPro" id="IPR050079">
    <property type="entry name" value="DEAD_box_RNA_helicase"/>
</dbReference>
<name>A0A3M9NDI6_9BACT</name>
<dbReference type="PANTHER" id="PTHR47959:SF1">
    <property type="entry name" value="ATP-DEPENDENT RNA HELICASE DBPA"/>
    <property type="match status" value="1"/>
</dbReference>
<keyword evidence="1" id="KW-0547">Nucleotide-binding</keyword>
<evidence type="ECO:0000256" key="3">
    <source>
        <dbReference type="ARBA" id="ARBA00022806"/>
    </source>
</evidence>
<dbReference type="SUPFAM" id="SSF52540">
    <property type="entry name" value="P-loop containing nucleoside triphosphate hydrolases"/>
    <property type="match status" value="1"/>
</dbReference>
<proteinExistence type="inferred from homology"/>
<dbReference type="InterPro" id="IPR011545">
    <property type="entry name" value="DEAD/DEAH_box_helicase_dom"/>
</dbReference>
<dbReference type="Pfam" id="PF00270">
    <property type="entry name" value="DEAD"/>
    <property type="match status" value="1"/>
</dbReference>
<reference evidence="8 9" key="1">
    <citation type="submission" date="2018-11" db="EMBL/GenBank/DDBJ databases">
        <title>Draft genome sequence of Ferruginibacter sp. BO-59.</title>
        <authorList>
            <person name="Im W.T."/>
        </authorList>
    </citation>
    <scope>NUCLEOTIDE SEQUENCE [LARGE SCALE GENOMIC DNA]</scope>
    <source>
        <strain evidence="8 9">BO-59</strain>
    </source>
</reference>
<dbReference type="PROSITE" id="PS51194">
    <property type="entry name" value="HELICASE_CTER"/>
    <property type="match status" value="1"/>
</dbReference>
<keyword evidence="9" id="KW-1185">Reference proteome</keyword>
<evidence type="ECO:0000256" key="5">
    <source>
        <dbReference type="ARBA" id="ARBA00038437"/>
    </source>
</evidence>
<dbReference type="GO" id="GO:0016787">
    <property type="term" value="F:hydrolase activity"/>
    <property type="evidence" value="ECO:0007669"/>
    <property type="project" value="UniProtKB-KW"/>
</dbReference>
<dbReference type="GO" id="GO:0003676">
    <property type="term" value="F:nucleic acid binding"/>
    <property type="evidence" value="ECO:0007669"/>
    <property type="project" value="InterPro"/>
</dbReference>
<evidence type="ECO:0000259" key="7">
    <source>
        <dbReference type="PROSITE" id="PS51194"/>
    </source>
</evidence>
<dbReference type="OrthoDB" id="634931at2"/>
<dbReference type="Pfam" id="PF03880">
    <property type="entry name" value="DbpA"/>
    <property type="match status" value="1"/>
</dbReference>
<evidence type="ECO:0000313" key="8">
    <source>
        <dbReference type="EMBL" id="RNI35816.1"/>
    </source>
</evidence>
<keyword evidence="4" id="KW-0067">ATP-binding</keyword>
<evidence type="ECO:0000313" key="9">
    <source>
        <dbReference type="Proteomes" id="UP000267223"/>
    </source>
</evidence>
<dbReference type="Gene3D" id="3.40.50.300">
    <property type="entry name" value="P-loop containing nucleotide triphosphate hydrolases"/>
    <property type="match status" value="2"/>
</dbReference>
<dbReference type="RefSeq" id="WP_123121097.1">
    <property type="nucleotide sequence ID" value="NZ_RJJR01000009.1"/>
</dbReference>
<dbReference type="GO" id="GO:0003724">
    <property type="term" value="F:RNA helicase activity"/>
    <property type="evidence" value="ECO:0007669"/>
    <property type="project" value="TreeGrafter"/>
</dbReference>
<dbReference type="AlphaFoldDB" id="A0A3M9NDI6"/>
<evidence type="ECO:0000256" key="2">
    <source>
        <dbReference type="ARBA" id="ARBA00022801"/>
    </source>
</evidence>
<comment type="caution">
    <text evidence="8">The sequence shown here is derived from an EMBL/GenBank/DDBJ whole genome shotgun (WGS) entry which is preliminary data.</text>
</comment>
<feature type="domain" description="Helicase ATP-binding" evidence="6">
    <location>
        <begin position="28"/>
        <end position="196"/>
    </location>
</feature>
<dbReference type="InterPro" id="IPR001650">
    <property type="entry name" value="Helicase_C-like"/>
</dbReference>
<dbReference type="SMART" id="SM00490">
    <property type="entry name" value="HELICc"/>
    <property type="match status" value="1"/>
</dbReference>
<keyword evidence="3 8" id="KW-0347">Helicase</keyword>
<dbReference type="CDD" id="cd00268">
    <property type="entry name" value="DEADc"/>
    <property type="match status" value="1"/>
</dbReference>
<feature type="domain" description="Helicase C-terminal" evidence="7">
    <location>
        <begin position="221"/>
        <end position="368"/>
    </location>
</feature>
<dbReference type="InterPro" id="IPR027417">
    <property type="entry name" value="P-loop_NTPase"/>
</dbReference>
<dbReference type="CDD" id="cd12252">
    <property type="entry name" value="RRM_DbpA"/>
    <property type="match status" value="1"/>
</dbReference>
<protein>
    <submittedName>
        <fullName evidence="8">DEAD/DEAH box helicase</fullName>
    </submittedName>
</protein>
<comment type="similarity">
    <text evidence="5">Belongs to the DEAD box helicase family.</text>
</comment>
<dbReference type="Pfam" id="PF00271">
    <property type="entry name" value="Helicase_C"/>
    <property type="match status" value="1"/>
</dbReference>
<dbReference type="EMBL" id="RJJR01000009">
    <property type="protein sequence ID" value="RNI35816.1"/>
    <property type="molecule type" value="Genomic_DNA"/>
</dbReference>
<dbReference type="GO" id="GO:0005829">
    <property type="term" value="C:cytosol"/>
    <property type="evidence" value="ECO:0007669"/>
    <property type="project" value="TreeGrafter"/>
</dbReference>
<sequence length="441" mass="49287">MKKKSYSHETILSNLKINSLNEMQLATLDAIKNEGDIVLLSATGSGKTLAYLLPILEKLAPSNNNTQALIVVPSRELAMQIENVFKTMGTGFKITAAYGGHKREIEENNLTQPPALIVGTPGRLCDHIRRGNITTDDIKILVLDEFDKSLELGFLEEMEFIINSVKNVEKKLLTSATPALEIPGFIGLKNPLQINFLKEGEETERLEIKSVFSPQKDKSETLFKLLCYLGNRSAILFCNHREAVERTSKILSEKGIHNEFYHGGMEQQQRDSALAKFRNGTTNVLVTTDLASRGLDIANVRFIIHYHLPHSEDTFIHRNGRTARMEASGTAILIIGEDENLPSYINESVKSIELPETDNLPEKPKWATLFIAAGKKDKVNKIDIVGFLTNKGKLKKDDIGLIEVKDFFSFAGIRKSKMNALVNLIQGEKIKNKKVKMQVAK</sequence>
<accession>A0A3M9NDI6</accession>
<dbReference type="CDD" id="cd18787">
    <property type="entry name" value="SF2_C_DEAD"/>
    <property type="match status" value="1"/>
</dbReference>
<dbReference type="SMART" id="SM00487">
    <property type="entry name" value="DEXDc"/>
    <property type="match status" value="1"/>
</dbReference>
<dbReference type="PROSITE" id="PS51192">
    <property type="entry name" value="HELICASE_ATP_BIND_1"/>
    <property type="match status" value="1"/>
</dbReference>
<dbReference type="InterPro" id="IPR012677">
    <property type="entry name" value="Nucleotide-bd_a/b_plait_sf"/>
</dbReference>